<evidence type="ECO:0000259" key="3">
    <source>
        <dbReference type="Pfam" id="PF22725"/>
    </source>
</evidence>
<dbReference type="Pfam" id="PF01408">
    <property type="entry name" value="GFO_IDH_MocA"/>
    <property type="match status" value="1"/>
</dbReference>
<sequence>MVDKVKIGIVGCGNISGIYFKAGKTFENLEIVACADLIMDRARAKAEEFGIPKACSVEELLADPEIQIVVNLTIPKAHAEVTMAALNAGKNAYAEKPMAISLEDGQKILELAKAKGLRVGGAPDTFLGGGIQTCRKLIDDGWIGEPIGATAFMLCHGHESWHPDPEFYYEVGGGPMFDMGPYYLTALVTLMGPVKRVTGSTRITFPERTITSAPKYGKKIQVEVPTHVAGIMEFESGAIGTILTSFDVWHSQLPRIEIYGSEGTLMVPDPNTFGGPVYIRRKDQAEWKEIPLTHGYAENSRGIGVSDMAYALVSGRPHRASGELTYHVLEIMHGFHIAAEEGRHYELKSTCERPAPLPLGLMHGTLDR</sequence>
<dbReference type="InterPro" id="IPR050463">
    <property type="entry name" value="Gfo/Idh/MocA_oxidrdct_glycsds"/>
</dbReference>
<dbReference type="SUPFAM" id="SSF51735">
    <property type="entry name" value="NAD(P)-binding Rossmann-fold domains"/>
    <property type="match status" value="1"/>
</dbReference>
<dbReference type="AlphaFoldDB" id="A0A1M5D5E1"/>
<evidence type="ECO:0000313" key="5">
    <source>
        <dbReference type="Proteomes" id="UP000184088"/>
    </source>
</evidence>
<dbReference type="InterPro" id="IPR055170">
    <property type="entry name" value="GFO_IDH_MocA-like_dom"/>
</dbReference>
<feature type="domain" description="Gfo/Idh/MocA-like oxidoreductase N-terminal" evidence="2">
    <location>
        <begin position="5"/>
        <end position="119"/>
    </location>
</feature>
<gene>
    <name evidence="4" type="ORF">SAMN02746089_02260</name>
</gene>
<dbReference type="Pfam" id="PF22725">
    <property type="entry name" value="GFO_IDH_MocA_C3"/>
    <property type="match status" value="1"/>
</dbReference>
<accession>A0A1M5D5E1</accession>
<dbReference type="InterPro" id="IPR036291">
    <property type="entry name" value="NAD(P)-bd_dom_sf"/>
</dbReference>
<evidence type="ECO:0000313" key="4">
    <source>
        <dbReference type="EMBL" id="SHF62191.1"/>
    </source>
</evidence>
<proteinExistence type="predicted"/>
<evidence type="ECO:0000256" key="1">
    <source>
        <dbReference type="ARBA" id="ARBA00023002"/>
    </source>
</evidence>
<dbReference type="PANTHER" id="PTHR43818:SF11">
    <property type="entry name" value="BCDNA.GH03377"/>
    <property type="match status" value="1"/>
</dbReference>
<dbReference type="Gene3D" id="3.30.360.10">
    <property type="entry name" value="Dihydrodipicolinate Reductase, domain 2"/>
    <property type="match status" value="1"/>
</dbReference>
<keyword evidence="5" id="KW-1185">Reference proteome</keyword>
<dbReference type="OrthoDB" id="240873at2"/>
<keyword evidence="1" id="KW-0560">Oxidoreductase</keyword>
<dbReference type="STRING" id="1121256.SAMN02746089_02260"/>
<evidence type="ECO:0000259" key="2">
    <source>
        <dbReference type="Pfam" id="PF01408"/>
    </source>
</evidence>
<organism evidence="4 5">
    <name type="scientific">Caldanaerobius fijiensis DSM 17918</name>
    <dbReference type="NCBI Taxonomy" id="1121256"/>
    <lineage>
        <taxon>Bacteria</taxon>
        <taxon>Bacillati</taxon>
        <taxon>Bacillota</taxon>
        <taxon>Clostridia</taxon>
        <taxon>Thermoanaerobacterales</taxon>
        <taxon>Thermoanaerobacteraceae</taxon>
        <taxon>Caldanaerobius</taxon>
    </lineage>
</organism>
<dbReference type="SUPFAM" id="SSF55347">
    <property type="entry name" value="Glyceraldehyde-3-phosphate dehydrogenase-like, C-terminal domain"/>
    <property type="match status" value="1"/>
</dbReference>
<feature type="domain" description="GFO/IDH/MocA-like oxidoreductase" evidence="3">
    <location>
        <begin position="131"/>
        <end position="265"/>
    </location>
</feature>
<protein>
    <submittedName>
        <fullName evidence="4">Predicted dehydrogenase</fullName>
    </submittedName>
</protein>
<dbReference type="Gene3D" id="3.40.50.720">
    <property type="entry name" value="NAD(P)-binding Rossmann-like Domain"/>
    <property type="match status" value="1"/>
</dbReference>
<dbReference type="GO" id="GO:0000166">
    <property type="term" value="F:nucleotide binding"/>
    <property type="evidence" value="ECO:0007669"/>
    <property type="project" value="InterPro"/>
</dbReference>
<dbReference type="InterPro" id="IPR000683">
    <property type="entry name" value="Gfo/Idh/MocA-like_OxRdtase_N"/>
</dbReference>
<name>A0A1M5D5E1_9THEO</name>
<dbReference type="GO" id="GO:0016491">
    <property type="term" value="F:oxidoreductase activity"/>
    <property type="evidence" value="ECO:0007669"/>
    <property type="project" value="UniProtKB-KW"/>
</dbReference>
<reference evidence="4 5" key="1">
    <citation type="submission" date="2016-11" db="EMBL/GenBank/DDBJ databases">
        <authorList>
            <person name="Jaros S."/>
            <person name="Januszkiewicz K."/>
            <person name="Wedrychowicz H."/>
        </authorList>
    </citation>
    <scope>NUCLEOTIDE SEQUENCE [LARGE SCALE GENOMIC DNA]</scope>
    <source>
        <strain evidence="4 5">DSM 17918</strain>
    </source>
</reference>
<dbReference type="EMBL" id="FQVH01000033">
    <property type="protein sequence ID" value="SHF62191.1"/>
    <property type="molecule type" value="Genomic_DNA"/>
</dbReference>
<dbReference type="Proteomes" id="UP000184088">
    <property type="component" value="Unassembled WGS sequence"/>
</dbReference>
<dbReference type="PANTHER" id="PTHR43818">
    <property type="entry name" value="BCDNA.GH03377"/>
    <property type="match status" value="1"/>
</dbReference>
<dbReference type="RefSeq" id="WP_073345417.1">
    <property type="nucleotide sequence ID" value="NZ_FQVH01000033.1"/>
</dbReference>